<sequence>MVAMRGEYCIGFGSILSLASLLLLIFLHVGQINTSTVPRSIYMVQVDTSGYQQAMIVALANPFNNVYAPNSSVQLASGGGLRHHYLYGLYTHCAYLANTTEGLCSSHVVGNQFRPFDTIVEDLPLNISRLSQSFILQDTPFTDAEYTSSNSRAAYWMVLLGTICAGLTFITGIPKRNWTFAVSTIFAIAGSILLLIAASIWTVLINRTDDINTRILATRTEEVPLGLVVTMGNGLILLWVAFGTMTASVIPYMISCCTWRG</sequence>
<dbReference type="Proteomes" id="UP000307440">
    <property type="component" value="Unassembled WGS sequence"/>
</dbReference>
<keyword evidence="3" id="KW-1185">Reference proteome</keyword>
<keyword evidence="1" id="KW-0472">Membrane</keyword>
<keyword evidence="1" id="KW-1133">Transmembrane helix</keyword>
<evidence type="ECO:0008006" key="4">
    <source>
        <dbReference type="Google" id="ProtNLM"/>
    </source>
</evidence>
<dbReference type="GO" id="GO:0031505">
    <property type="term" value="P:fungal-type cell wall organization"/>
    <property type="evidence" value="ECO:0007669"/>
    <property type="project" value="TreeGrafter"/>
</dbReference>
<protein>
    <recommendedName>
        <fullName evidence="4">Actin cortical patch SUR7/pH-response regulator PalI</fullName>
    </recommendedName>
</protein>
<organism evidence="2 3">
    <name type="scientific">Coprinopsis marcescibilis</name>
    <name type="common">Agaric fungus</name>
    <name type="synonym">Psathyrella marcescibilis</name>
    <dbReference type="NCBI Taxonomy" id="230819"/>
    <lineage>
        <taxon>Eukaryota</taxon>
        <taxon>Fungi</taxon>
        <taxon>Dikarya</taxon>
        <taxon>Basidiomycota</taxon>
        <taxon>Agaricomycotina</taxon>
        <taxon>Agaricomycetes</taxon>
        <taxon>Agaricomycetidae</taxon>
        <taxon>Agaricales</taxon>
        <taxon>Agaricineae</taxon>
        <taxon>Psathyrellaceae</taxon>
        <taxon>Coprinopsis</taxon>
    </lineage>
</organism>
<dbReference type="OrthoDB" id="3349852at2759"/>
<dbReference type="PANTHER" id="PTHR28019">
    <property type="entry name" value="CELL MEMBRANE PROTEIN YLR413W-RELATED"/>
    <property type="match status" value="1"/>
</dbReference>
<proteinExistence type="predicted"/>
<evidence type="ECO:0000313" key="2">
    <source>
        <dbReference type="EMBL" id="TFK19449.1"/>
    </source>
</evidence>
<evidence type="ECO:0000313" key="3">
    <source>
        <dbReference type="Proteomes" id="UP000307440"/>
    </source>
</evidence>
<accession>A0A5C3KGX2</accession>
<evidence type="ECO:0000256" key="1">
    <source>
        <dbReference type="SAM" id="Phobius"/>
    </source>
</evidence>
<keyword evidence="1" id="KW-0812">Transmembrane</keyword>
<feature type="transmembrane region" description="Helical" evidence="1">
    <location>
        <begin position="180"/>
        <end position="205"/>
    </location>
</feature>
<gene>
    <name evidence="2" type="ORF">FA15DRAFT_674424</name>
</gene>
<reference evidence="2 3" key="1">
    <citation type="journal article" date="2019" name="Nat. Ecol. Evol.">
        <title>Megaphylogeny resolves global patterns of mushroom evolution.</title>
        <authorList>
            <person name="Varga T."/>
            <person name="Krizsan K."/>
            <person name="Foldi C."/>
            <person name="Dima B."/>
            <person name="Sanchez-Garcia M."/>
            <person name="Sanchez-Ramirez S."/>
            <person name="Szollosi G.J."/>
            <person name="Szarkandi J.G."/>
            <person name="Papp V."/>
            <person name="Albert L."/>
            <person name="Andreopoulos W."/>
            <person name="Angelini C."/>
            <person name="Antonin V."/>
            <person name="Barry K.W."/>
            <person name="Bougher N.L."/>
            <person name="Buchanan P."/>
            <person name="Buyck B."/>
            <person name="Bense V."/>
            <person name="Catcheside P."/>
            <person name="Chovatia M."/>
            <person name="Cooper J."/>
            <person name="Damon W."/>
            <person name="Desjardin D."/>
            <person name="Finy P."/>
            <person name="Geml J."/>
            <person name="Haridas S."/>
            <person name="Hughes K."/>
            <person name="Justo A."/>
            <person name="Karasinski D."/>
            <person name="Kautmanova I."/>
            <person name="Kiss B."/>
            <person name="Kocsube S."/>
            <person name="Kotiranta H."/>
            <person name="LaButti K.M."/>
            <person name="Lechner B.E."/>
            <person name="Liimatainen K."/>
            <person name="Lipzen A."/>
            <person name="Lukacs Z."/>
            <person name="Mihaltcheva S."/>
            <person name="Morgado L.N."/>
            <person name="Niskanen T."/>
            <person name="Noordeloos M.E."/>
            <person name="Ohm R.A."/>
            <person name="Ortiz-Santana B."/>
            <person name="Ovrebo C."/>
            <person name="Racz N."/>
            <person name="Riley R."/>
            <person name="Savchenko A."/>
            <person name="Shiryaev A."/>
            <person name="Soop K."/>
            <person name="Spirin V."/>
            <person name="Szebenyi C."/>
            <person name="Tomsovsky M."/>
            <person name="Tulloss R.E."/>
            <person name="Uehling J."/>
            <person name="Grigoriev I.V."/>
            <person name="Vagvolgyi C."/>
            <person name="Papp T."/>
            <person name="Martin F.M."/>
            <person name="Miettinen O."/>
            <person name="Hibbett D.S."/>
            <person name="Nagy L.G."/>
        </authorList>
    </citation>
    <scope>NUCLEOTIDE SEQUENCE [LARGE SCALE GENOMIC DNA]</scope>
    <source>
        <strain evidence="2 3">CBS 121175</strain>
    </source>
</reference>
<dbReference type="Pfam" id="PF06687">
    <property type="entry name" value="SUR7"/>
    <property type="match status" value="1"/>
</dbReference>
<feature type="transmembrane region" description="Helical" evidence="1">
    <location>
        <begin position="153"/>
        <end position="173"/>
    </location>
</feature>
<name>A0A5C3KGX2_COPMA</name>
<dbReference type="PANTHER" id="PTHR28019:SF2">
    <property type="entry name" value="CELL MEMBRANE PROTEIN YLR413W-RELATED"/>
    <property type="match status" value="1"/>
</dbReference>
<dbReference type="EMBL" id="ML210340">
    <property type="protein sequence ID" value="TFK19449.1"/>
    <property type="molecule type" value="Genomic_DNA"/>
</dbReference>
<dbReference type="GO" id="GO:0051285">
    <property type="term" value="C:cell cortex of cell tip"/>
    <property type="evidence" value="ECO:0007669"/>
    <property type="project" value="TreeGrafter"/>
</dbReference>
<dbReference type="AlphaFoldDB" id="A0A5C3KGX2"/>
<dbReference type="InterPro" id="IPR009571">
    <property type="entry name" value="SUR7/Rim9-like_fungi"/>
</dbReference>
<feature type="transmembrane region" description="Helical" evidence="1">
    <location>
        <begin position="225"/>
        <end position="254"/>
    </location>
</feature>
<dbReference type="GO" id="GO:0005886">
    <property type="term" value="C:plasma membrane"/>
    <property type="evidence" value="ECO:0007669"/>
    <property type="project" value="InterPro"/>
</dbReference>
<dbReference type="InterPro" id="IPR052413">
    <property type="entry name" value="SUR7_domain"/>
</dbReference>